<comment type="caution">
    <text evidence="5">The sequence shown here is derived from an EMBL/GenBank/DDBJ whole genome shotgun (WGS) entry which is preliminary data.</text>
</comment>
<dbReference type="Gene3D" id="1.10.437.10">
    <property type="entry name" value="Blc2-like"/>
    <property type="match status" value="1"/>
</dbReference>
<feature type="compositionally biased region" description="Acidic residues" evidence="4">
    <location>
        <begin position="11"/>
        <end position="21"/>
    </location>
</feature>
<dbReference type="PROSITE" id="PS01258">
    <property type="entry name" value="BH2"/>
    <property type="match status" value="1"/>
</dbReference>
<feature type="compositionally biased region" description="Polar residues" evidence="4">
    <location>
        <begin position="1"/>
        <end position="10"/>
    </location>
</feature>
<feature type="non-terminal residue" evidence="5">
    <location>
        <position position="327"/>
    </location>
</feature>
<accession>A0A7K4Y4C0</accession>
<dbReference type="InterPro" id="IPR036834">
    <property type="entry name" value="Bcl-2-like_sf"/>
</dbReference>
<evidence type="ECO:0000313" key="6">
    <source>
        <dbReference type="Proteomes" id="UP000551127"/>
    </source>
</evidence>
<reference evidence="5 6" key="1">
    <citation type="submission" date="2019-09" db="EMBL/GenBank/DDBJ databases">
        <title>Bird 10,000 Genomes (B10K) Project - Family phase.</title>
        <authorList>
            <person name="Zhang G."/>
        </authorList>
    </citation>
    <scope>NUCLEOTIDE SEQUENCE [LARGE SCALE GENOMIC DNA]</scope>
    <source>
        <strain evidence="5">B10K-DU-012-80</strain>
    </source>
</reference>
<dbReference type="EMBL" id="VYZL01000094">
    <property type="protein sequence ID" value="NWR53895.1"/>
    <property type="molecule type" value="Genomic_DNA"/>
</dbReference>
<organism evidence="5 6">
    <name type="scientific">Bucorvus abyssinicus</name>
    <name type="common">Northern ground-hornbill</name>
    <name type="synonym">Abyssinian ground-hornbill</name>
    <dbReference type="NCBI Taxonomy" id="153643"/>
    <lineage>
        <taxon>Eukaryota</taxon>
        <taxon>Metazoa</taxon>
        <taxon>Chordata</taxon>
        <taxon>Craniata</taxon>
        <taxon>Vertebrata</taxon>
        <taxon>Euteleostomi</taxon>
        <taxon>Archelosauria</taxon>
        <taxon>Archosauria</taxon>
        <taxon>Dinosauria</taxon>
        <taxon>Saurischia</taxon>
        <taxon>Theropoda</taxon>
        <taxon>Coelurosauria</taxon>
        <taxon>Aves</taxon>
        <taxon>Neognathae</taxon>
        <taxon>Neoaves</taxon>
        <taxon>Telluraves</taxon>
        <taxon>Coraciimorphae</taxon>
        <taxon>Bucerotiformes</taxon>
        <taxon>Bucorvidae</taxon>
        <taxon>Bucorvus</taxon>
    </lineage>
</organism>
<dbReference type="GO" id="GO:2001236">
    <property type="term" value="P:regulation of extrinsic apoptotic signaling pathway"/>
    <property type="evidence" value="ECO:0007669"/>
    <property type="project" value="TreeGrafter"/>
</dbReference>
<evidence type="ECO:0000313" key="5">
    <source>
        <dbReference type="EMBL" id="NWR53895.1"/>
    </source>
</evidence>
<dbReference type="Proteomes" id="UP000551127">
    <property type="component" value="Unassembled WGS sequence"/>
</dbReference>
<name>A0A7K4Y4C0_BUCAB</name>
<evidence type="ECO:0000256" key="3">
    <source>
        <dbReference type="ARBA" id="ARBA00022703"/>
    </source>
</evidence>
<dbReference type="InterPro" id="IPR020726">
    <property type="entry name" value="Bcl2_BH2_motif_CS"/>
</dbReference>
<dbReference type="InterPro" id="IPR002475">
    <property type="entry name" value="Bcl2-like"/>
</dbReference>
<dbReference type="PANTHER" id="PTHR14965">
    <property type="entry name" value="SI:CH73-248E21.1"/>
    <property type="match status" value="1"/>
</dbReference>
<gene>
    <name evidence="5" type="primary">Bcl2l14_0</name>
    <name evidence="5" type="ORF">BUCABY_R08805</name>
</gene>
<sequence>GAKMSSPNDVSTEEIPLEDDERDSIEYQILMAYAQRRLSVSKYRKLLKNEDNVHKTSSLIRRKVKTDHQRDKDGPSPRAVYQGGVIQQPSKEQPKAKFLPGCPLHVACGRAEQEKPLALRLQAGGMARSGNSEARSDGRLQGPSQHKTTDVNHIADKLAKFVTSKSQESPSDVLVNIKYQALHYQKDSSGPTDGSESEEHDKEKIIQTIVSLLRQSGDQLEEKIQKDRVFFQHFRNMLSYNFFERITDLFLEGVSAGSTSEPGGQVQCAKVAFTMEVATRLTAVDNHPMNLVLGFGLKYLREHFKPWIQDQGGWEKALTSLDQEEVE</sequence>
<evidence type="ECO:0000256" key="1">
    <source>
        <dbReference type="ARBA" id="ARBA00009458"/>
    </source>
</evidence>
<feature type="region of interest" description="Disordered" evidence="4">
    <location>
        <begin position="1"/>
        <end position="21"/>
    </location>
</feature>
<dbReference type="AlphaFoldDB" id="A0A7K4Y4C0"/>
<keyword evidence="2" id="KW-0597">Phosphoprotein</keyword>
<keyword evidence="6" id="KW-1185">Reference proteome</keyword>
<protein>
    <submittedName>
        <fullName evidence="5">B2L14 protein</fullName>
    </submittedName>
</protein>
<dbReference type="GO" id="GO:0006915">
    <property type="term" value="P:apoptotic process"/>
    <property type="evidence" value="ECO:0007669"/>
    <property type="project" value="UniProtKB-KW"/>
</dbReference>
<feature type="non-terminal residue" evidence="5">
    <location>
        <position position="1"/>
    </location>
</feature>
<feature type="region of interest" description="Disordered" evidence="4">
    <location>
        <begin position="57"/>
        <end position="80"/>
    </location>
</feature>
<feature type="region of interest" description="Disordered" evidence="4">
    <location>
        <begin position="126"/>
        <end position="150"/>
    </location>
</feature>
<proteinExistence type="inferred from homology"/>
<evidence type="ECO:0000256" key="4">
    <source>
        <dbReference type="SAM" id="MobiDB-lite"/>
    </source>
</evidence>
<comment type="similarity">
    <text evidence="1">Belongs to the Bcl-2 family.</text>
</comment>
<dbReference type="PROSITE" id="PS50062">
    <property type="entry name" value="BCL2_FAMILY"/>
    <property type="match status" value="1"/>
</dbReference>
<evidence type="ECO:0000256" key="2">
    <source>
        <dbReference type="ARBA" id="ARBA00022553"/>
    </source>
</evidence>
<dbReference type="PANTHER" id="PTHR14965:SF1">
    <property type="entry name" value="APOPTOSIS FACILITATOR BCL-2-LIKE PROTEIN 14"/>
    <property type="match status" value="1"/>
</dbReference>
<dbReference type="SUPFAM" id="SSF56854">
    <property type="entry name" value="Bcl-2 inhibitors of programmed cell death"/>
    <property type="match status" value="1"/>
</dbReference>
<keyword evidence="3" id="KW-0053">Apoptosis</keyword>
<feature type="compositionally biased region" description="Basic and acidic residues" evidence="4">
    <location>
        <begin position="66"/>
        <end position="75"/>
    </location>
</feature>
<dbReference type="OrthoDB" id="9948726at2759"/>